<evidence type="ECO:0000259" key="1">
    <source>
        <dbReference type="Pfam" id="PF06985"/>
    </source>
</evidence>
<evidence type="ECO:0000313" key="3">
    <source>
        <dbReference type="Proteomes" id="UP001281614"/>
    </source>
</evidence>
<dbReference type="InterPro" id="IPR010730">
    <property type="entry name" value="HET"/>
</dbReference>
<dbReference type="Pfam" id="PF06985">
    <property type="entry name" value="HET"/>
    <property type="match status" value="1"/>
</dbReference>
<dbReference type="PANTHER" id="PTHR33112">
    <property type="entry name" value="DOMAIN PROTEIN, PUTATIVE-RELATED"/>
    <property type="match status" value="1"/>
</dbReference>
<organism evidence="2 3">
    <name type="scientific">Colletotrichum kahawae</name>
    <name type="common">Coffee berry disease fungus</name>
    <dbReference type="NCBI Taxonomy" id="34407"/>
    <lineage>
        <taxon>Eukaryota</taxon>
        <taxon>Fungi</taxon>
        <taxon>Dikarya</taxon>
        <taxon>Ascomycota</taxon>
        <taxon>Pezizomycotina</taxon>
        <taxon>Sordariomycetes</taxon>
        <taxon>Hypocreomycetidae</taxon>
        <taxon>Glomerellales</taxon>
        <taxon>Glomerellaceae</taxon>
        <taxon>Colletotrichum</taxon>
        <taxon>Colletotrichum gloeosporioides species complex</taxon>
    </lineage>
</organism>
<dbReference type="Proteomes" id="UP001281614">
    <property type="component" value="Unassembled WGS sequence"/>
</dbReference>
<proteinExistence type="predicted"/>
<dbReference type="EMBL" id="VYYT01000101">
    <property type="protein sequence ID" value="KAK2770049.1"/>
    <property type="molecule type" value="Genomic_DNA"/>
</dbReference>
<reference evidence="2" key="1">
    <citation type="submission" date="2023-02" db="EMBL/GenBank/DDBJ databases">
        <title>Colletotrichum kahawae CIFC_Que2 genome sequencing and assembly.</title>
        <authorList>
            <person name="Baroncelli R."/>
        </authorList>
    </citation>
    <scope>NUCLEOTIDE SEQUENCE</scope>
    <source>
        <strain evidence="2">CIFC_Que2</strain>
    </source>
</reference>
<dbReference type="PANTHER" id="PTHR33112:SF9">
    <property type="entry name" value="HETEROKARYON INCOMPATIBILITY DOMAIN-CONTAINING PROTEIN"/>
    <property type="match status" value="1"/>
</dbReference>
<comment type="caution">
    <text evidence="2">The sequence shown here is derived from an EMBL/GenBank/DDBJ whole genome shotgun (WGS) entry which is preliminary data.</text>
</comment>
<accession>A0AAD9YKN7</accession>
<evidence type="ECO:0000313" key="2">
    <source>
        <dbReference type="EMBL" id="KAK2770049.1"/>
    </source>
</evidence>
<sequence>MIAVSVEDKAKHPGISDLIADTNLVGSYIANALVTDYLHPHFWTLGRTAPQLTVAEDRIRCAKDWFEACDKGGHRGCKPTEGFLPTRLIDLRANHAVRLVHVNRLDKQEERLRYATLSHCWGSPEVAGPLKTTKERAEAFGKGISEGMLPKTFRDAIRVTRSLGIPFLWIDSLCIIQDDPDKWQREASRMKHVYSGSVLTISASCGRDSSSGFLPEDDVEIEGINPIPGLEQDVTVKASPLITNNEHLGHFSFDYRNHRVGRQQGVMVRLQTDPTTRQLEEAHLSTRGWACQEEILSRRILHCLDSEIVWKCERLCHTQSGRTTEELRAISRAGMIKPTLVEDWCYWIQDYTTRDFTISSDRMPAFSGIAELFQDLLHQKILLGVRRESLSKDLSWIRLGPEKGPADTGAPSWSWLSCNAPVYLDYWKLPNDEINPQACTVPINCSVDWTGPAMTSPIQKTLFRIRGPVMQMALRIAPESLTCNPPYFLVGEEASDFSQGPLPWRYVGQFDHESHPGCVKAEYTCLLLFSRTNEDGITYREVFLLLSPDTETWEDGQLETAKPCRFNRVGIAMIRGSEKTFSRAQERTLDLS</sequence>
<protein>
    <submittedName>
        <fullName evidence="2">Het domain protein</fullName>
    </submittedName>
</protein>
<feature type="domain" description="Heterokaryon incompatibility" evidence="1">
    <location>
        <begin position="114"/>
        <end position="293"/>
    </location>
</feature>
<keyword evidence="3" id="KW-1185">Reference proteome</keyword>
<gene>
    <name evidence="2" type="ORF">CKAH01_04392</name>
</gene>
<dbReference type="AlphaFoldDB" id="A0AAD9YKN7"/>
<name>A0AAD9YKN7_COLKA</name>